<evidence type="ECO:0000259" key="6">
    <source>
        <dbReference type="PROSITE" id="PS51645"/>
    </source>
</evidence>
<evidence type="ECO:0000256" key="5">
    <source>
        <dbReference type="SAM" id="MobiDB-lite"/>
    </source>
</evidence>
<feature type="region of interest" description="Disordered" evidence="5">
    <location>
        <begin position="829"/>
        <end position="848"/>
    </location>
</feature>
<sequence length="848" mass="95303">MKRIFRSSVRVGAALPLGAVVPAIFYCNGIRIMGRQYTHDTYRPFGDGYKEVRGTAPTDECNLLFASLNDESLPLCEDSGNVVNGQLVRASALVDSDALADSQELVDVVIEEDRREEEDNSVLLVPYHEEQNSVTKKRNEGEDVTTRCDHLFSVVGCPTTVSTATSGIPNTPSRNYLSEQDALYLSPTTPEEARVPSALSPQLSACVMVVFAANDMRVHDNYALALAATRAEAAGGLPVIAVTVVDYRMFAQPSAVGGFFRQSPMRARFFLETLAALRYKLERELRIPLLVRCGRPEDHIPRLVVECGAIDVFLTTQYAPHEKEVHNDIVETITQRRWVSRDPTAGYKATEHDATVVHPFGVTSASTKVGVKESRLTAAPVAHSVWQTTLVHIDDLPVPVASMVEGERWYHDDVTTANIRPTAAFDRCINRLSDLPARGDLLPTTGELSGLEPPPLYRGRAPTLVELGYGSPEAFIEEEVIATQSSHPPGEDAAIERVLDWLMDGGMTSMLRYGRDRRTNTKMYSQRLSRLSPYLSCGALSPRRFYEELRRFTSEHLRDNFVQQQYREALLRLSRRDYWHWMGLRYGPLLFYEYGPRPEHTDDIADWRHDPKIVQKWCAGLTGIPFADAAMRELTLTGFVADEGRQGLIWLLSRGYGQDWRLGAEWLERCSIDYDPFVCYGNCAYYSELVRDDFGETVRNIHWLAHHHDQTGIYVKKWLPQLSKIPPVYIHRPHVLTERMQAMHGVQLGKNYPYPLKLWDGAQYTLSSEHLTTYFSEGSQWHRKAKNGAGGSGYAEALRHGTVILEPHQLQSSAFGELEHGVMHTVPVVKDDTAGRGQHNRSLSASDE</sequence>
<proteinExistence type="inferred from homology"/>
<dbReference type="EC" id="4.1.99.3" evidence="7"/>
<keyword evidence="8" id="KW-1185">Reference proteome</keyword>
<dbReference type="VEuPathDB" id="TriTrypDB:TEOVI_000621600"/>
<organism evidence="7 8">
    <name type="scientific">Trypanosoma equiperdum</name>
    <dbReference type="NCBI Taxonomy" id="5694"/>
    <lineage>
        <taxon>Eukaryota</taxon>
        <taxon>Discoba</taxon>
        <taxon>Euglenozoa</taxon>
        <taxon>Kinetoplastea</taxon>
        <taxon>Metakinetoplastina</taxon>
        <taxon>Trypanosomatida</taxon>
        <taxon>Trypanosomatidae</taxon>
        <taxon>Trypanosoma</taxon>
    </lineage>
</organism>
<dbReference type="EMBL" id="CZPT02000286">
    <property type="protein sequence ID" value="SCU65412.1"/>
    <property type="molecule type" value="Genomic_DNA"/>
</dbReference>
<dbReference type="InterPro" id="IPR006050">
    <property type="entry name" value="DNA_photolyase_N"/>
</dbReference>
<evidence type="ECO:0000256" key="1">
    <source>
        <dbReference type="ARBA" id="ARBA00005862"/>
    </source>
</evidence>
<feature type="binding site" evidence="4">
    <location>
        <begin position="673"/>
        <end position="675"/>
    </location>
    <ligand>
        <name>FAD</name>
        <dbReference type="ChEBI" id="CHEBI:57692"/>
    </ligand>
</feature>
<evidence type="ECO:0000256" key="2">
    <source>
        <dbReference type="ARBA" id="ARBA00022630"/>
    </source>
</evidence>
<dbReference type="Gene3D" id="1.25.40.80">
    <property type="match status" value="1"/>
</dbReference>
<accession>A0A1G4I155</accession>
<dbReference type="GO" id="GO:0000719">
    <property type="term" value="P:photoreactive repair"/>
    <property type="evidence" value="ECO:0007669"/>
    <property type="project" value="TreeGrafter"/>
</dbReference>
<dbReference type="RefSeq" id="XP_067077019.1">
    <property type="nucleotide sequence ID" value="XM_067220918.1"/>
</dbReference>
<dbReference type="Gene3D" id="1.10.579.10">
    <property type="entry name" value="DNA Cyclobutane Dipyrimidine Photolyase, subunit A, domain 3"/>
    <property type="match status" value="1"/>
</dbReference>
<name>A0A1G4I155_TRYEQ</name>
<dbReference type="InterPro" id="IPR036155">
    <property type="entry name" value="Crypto/Photolyase_N_sf"/>
</dbReference>
<dbReference type="Pfam" id="PF03441">
    <property type="entry name" value="FAD_binding_7"/>
    <property type="match status" value="1"/>
</dbReference>
<keyword evidence="2 4" id="KW-0285">Flavoprotein</keyword>
<dbReference type="PANTHER" id="PTHR11455:SF22">
    <property type="entry name" value="CRYPTOCHROME DASH"/>
    <property type="match status" value="1"/>
</dbReference>
<dbReference type="SUPFAM" id="SSF52425">
    <property type="entry name" value="Cryptochrome/photolyase, N-terminal domain"/>
    <property type="match status" value="1"/>
</dbReference>
<reference evidence="7" key="1">
    <citation type="submission" date="2016-09" db="EMBL/GenBank/DDBJ databases">
        <authorList>
            <person name="Hebert L."/>
            <person name="Moumen B."/>
        </authorList>
    </citation>
    <scope>NUCLEOTIDE SEQUENCE [LARGE SCALE GENOMIC DNA]</scope>
    <source>
        <strain evidence="7">OVI</strain>
    </source>
</reference>
<gene>
    <name evidence="7" type="ORF">TEOVI_000621600</name>
</gene>
<comment type="cofactor">
    <cofactor evidence="4">
        <name>FAD</name>
        <dbReference type="ChEBI" id="CHEBI:57692"/>
    </cofactor>
    <text evidence="4">Binds 1 FAD per subunit.</text>
</comment>
<dbReference type="GO" id="GO:0003677">
    <property type="term" value="F:DNA binding"/>
    <property type="evidence" value="ECO:0007669"/>
    <property type="project" value="TreeGrafter"/>
</dbReference>
<evidence type="ECO:0000313" key="7">
    <source>
        <dbReference type="EMBL" id="SCU65412.1"/>
    </source>
</evidence>
<feature type="binding site" evidence="4">
    <location>
        <position position="566"/>
    </location>
    <ligand>
        <name>FAD</name>
        <dbReference type="ChEBI" id="CHEBI:57692"/>
    </ligand>
</feature>
<dbReference type="PANTHER" id="PTHR11455">
    <property type="entry name" value="CRYPTOCHROME"/>
    <property type="match status" value="1"/>
</dbReference>
<comment type="caution">
    <text evidence="7">The sequence shown here is derived from an EMBL/GenBank/DDBJ whole genome shotgun (WGS) entry which is preliminary data.</text>
</comment>
<dbReference type="InterPro" id="IPR014729">
    <property type="entry name" value="Rossmann-like_a/b/a_fold"/>
</dbReference>
<keyword evidence="3 4" id="KW-0274">FAD</keyword>
<dbReference type="Gene3D" id="3.40.50.620">
    <property type="entry name" value="HUPs"/>
    <property type="match status" value="1"/>
</dbReference>
<dbReference type="SUPFAM" id="SSF48173">
    <property type="entry name" value="Cryptochrome/photolyase FAD-binding domain"/>
    <property type="match status" value="1"/>
</dbReference>
<evidence type="ECO:0000256" key="3">
    <source>
        <dbReference type="ARBA" id="ARBA00022827"/>
    </source>
</evidence>
<dbReference type="GO" id="GO:0071949">
    <property type="term" value="F:FAD binding"/>
    <property type="evidence" value="ECO:0007669"/>
    <property type="project" value="TreeGrafter"/>
</dbReference>
<dbReference type="GO" id="GO:0003904">
    <property type="term" value="F:deoxyribodipyrimidine photo-lyase activity"/>
    <property type="evidence" value="ECO:0007669"/>
    <property type="project" value="UniProtKB-EC"/>
</dbReference>
<dbReference type="InterPro" id="IPR002081">
    <property type="entry name" value="Cryptochrome/DNA_photolyase_1"/>
</dbReference>
<feature type="domain" description="Photolyase/cryptochrome alpha/beta" evidence="6">
    <location>
        <begin position="206"/>
        <end position="357"/>
    </location>
</feature>
<dbReference type="PROSITE" id="PS51645">
    <property type="entry name" value="PHR_CRY_ALPHA_BETA"/>
    <property type="match status" value="1"/>
</dbReference>
<dbReference type="InterPro" id="IPR005101">
    <property type="entry name" value="Cryptochr/Photolyase_FAD-bd"/>
</dbReference>
<evidence type="ECO:0000313" key="8">
    <source>
        <dbReference type="Proteomes" id="UP000195570"/>
    </source>
</evidence>
<dbReference type="Pfam" id="PF00875">
    <property type="entry name" value="DNA_photolyase"/>
    <property type="match status" value="1"/>
</dbReference>
<evidence type="ECO:0000256" key="4">
    <source>
        <dbReference type="PIRSR" id="PIRSR602081-1"/>
    </source>
</evidence>
<dbReference type="Proteomes" id="UP000195570">
    <property type="component" value="Unassembled WGS sequence"/>
</dbReference>
<comment type="similarity">
    <text evidence="1">Belongs to the DNA photolyase class-1 family.</text>
</comment>
<keyword evidence="7" id="KW-0456">Lyase</keyword>
<dbReference type="InterPro" id="IPR036134">
    <property type="entry name" value="Crypto/Photolyase_FAD-like_sf"/>
</dbReference>
<protein>
    <submittedName>
        <fullName evidence="7">DNA photolyase, putative</fullName>
        <ecNumber evidence="7">4.1.99.3</ecNumber>
    </submittedName>
</protein>
<feature type="binding site" evidence="4">
    <location>
        <position position="513"/>
    </location>
    <ligand>
        <name>FAD</name>
        <dbReference type="ChEBI" id="CHEBI:57692"/>
    </ligand>
</feature>
<dbReference type="GeneID" id="92380155"/>
<dbReference type="AlphaFoldDB" id="A0A1G4I155"/>